<dbReference type="CDD" id="cd05233">
    <property type="entry name" value="SDR_c"/>
    <property type="match status" value="1"/>
</dbReference>
<evidence type="ECO:0000256" key="1">
    <source>
        <dbReference type="ARBA" id="ARBA00006484"/>
    </source>
</evidence>
<dbReference type="Gene3D" id="3.40.50.720">
    <property type="entry name" value="NAD(P)-binding Rossmann-like Domain"/>
    <property type="match status" value="1"/>
</dbReference>
<reference evidence="6 7" key="1">
    <citation type="submission" date="2019-02" db="EMBL/GenBank/DDBJ databases">
        <title>Shewanella sp. D4-2 isolated from Dokdo Island.</title>
        <authorList>
            <person name="Baek K."/>
        </authorList>
    </citation>
    <scope>NUCLEOTIDE SEQUENCE [LARGE SCALE GENOMIC DNA]</scope>
    <source>
        <strain evidence="6 7">D4-2</strain>
    </source>
</reference>
<dbReference type="OrthoDB" id="4690547at2"/>
<evidence type="ECO:0000256" key="5">
    <source>
        <dbReference type="SAM" id="MobiDB-lite"/>
    </source>
</evidence>
<dbReference type="GO" id="GO:0016491">
    <property type="term" value="F:oxidoreductase activity"/>
    <property type="evidence" value="ECO:0007669"/>
    <property type="project" value="UniProtKB-KW"/>
</dbReference>
<keyword evidence="2" id="KW-0521">NADP</keyword>
<dbReference type="SUPFAM" id="SSF51735">
    <property type="entry name" value="NAD(P)-binding Rossmann-fold domains"/>
    <property type="match status" value="1"/>
</dbReference>
<accession>A0A411PMV7</accession>
<evidence type="ECO:0000256" key="2">
    <source>
        <dbReference type="ARBA" id="ARBA00022857"/>
    </source>
</evidence>
<dbReference type="InterPro" id="IPR036291">
    <property type="entry name" value="NAD(P)-bd_dom_sf"/>
</dbReference>
<dbReference type="PRINTS" id="PR00081">
    <property type="entry name" value="GDHRDH"/>
</dbReference>
<gene>
    <name evidence="6" type="ORF">EXU30_10135</name>
</gene>
<dbReference type="PRINTS" id="PR00080">
    <property type="entry name" value="SDRFAMILY"/>
</dbReference>
<dbReference type="AlphaFoldDB" id="A0A411PMV7"/>
<dbReference type="KEGG" id="smai:EXU30_10135"/>
<comment type="similarity">
    <text evidence="1 4">Belongs to the short-chain dehydrogenases/reductases (SDR) family.</text>
</comment>
<evidence type="ECO:0000256" key="3">
    <source>
        <dbReference type="ARBA" id="ARBA00023002"/>
    </source>
</evidence>
<evidence type="ECO:0000256" key="4">
    <source>
        <dbReference type="RuleBase" id="RU000363"/>
    </source>
</evidence>
<sequence length="310" mass="33920">MSNNSATNKPYTIVITGAASGLGKALAITWAKHYQQQNKPIAICVADIDSQSGAEVVTELSSLGAQACYLDCNITDAQQVAQLREQVIDKYGRIDCIINNAGVATGGSLKSEPIEQWQWVFDINLYGMVRVCQAFVDDFRAQRGGQIINIASQAGLTPIPLMASYNAVKAAVISFSETLKLELADDNIAVSVVCPSFFKTNLDKSLRSSEPLMHRTVARLFEKADMTAEQIAESIFIQAKQKRFLILTHKLGKRTYLMKKWLPMESYLKRAIKGTAKMVAKSKQAVKSEQAASMKQVDGETQGSTQGDQA</sequence>
<keyword evidence="7" id="KW-1185">Reference proteome</keyword>
<name>A0A411PMV7_9GAMM</name>
<dbReference type="PANTHER" id="PTHR43391">
    <property type="entry name" value="RETINOL DEHYDROGENASE-RELATED"/>
    <property type="match status" value="1"/>
</dbReference>
<dbReference type="PANTHER" id="PTHR43391:SF14">
    <property type="entry name" value="DEHYDROGENASE_REDUCTASE SDR FAMILY PROTEIN 7-LIKE"/>
    <property type="match status" value="1"/>
</dbReference>
<evidence type="ECO:0000313" key="7">
    <source>
        <dbReference type="Proteomes" id="UP000291106"/>
    </source>
</evidence>
<dbReference type="NCBIfam" id="NF004196">
    <property type="entry name" value="PRK05650.1"/>
    <property type="match status" value="1"/>
</dbReference>
<dbReference type="EMBL" id="CP036200">
    <property type="protein sequence ID" value="QBF84872.1"/>
    <property type="molecule type" value="Genomic_DNA"/>
</dbReference>
<organism evidence="6 7">
    <name type="scientific">Shewanella maritima</name>
    <dbReference type="NCBI Taxonomy" id="2520507"/>
    <lineage>
        <taxon>Bacteria</taxon>
        <taxon>Pseudomonadati</taxon>
        <taxon>Pseudomonadota</taxon>
        <taxon>Gammaproteobacteria</taxon>
        <taxon>Alteromonadales</taxon>
        <taxon>Shewanellaceae</taxon>
        <taxon>Shewanella</taxon>
    </lineage>
</organism>
<evidence type="ECO:0000313" key="6">
    <source>
        <dbReference type="EMBL" id="QBF84872.1"/>
    </source>
</evidence>
<feature type="region of interest" description="Disordered" evidence="5">
    <location>
        <begin position="288"/>
        <end position="310"/>
    </location>
</feature>
<proteinExistence type="inferred from homology"/>
<dbReference type="Pfam" id="PF00106">
    <property type="entry name" value="adh_short"/>
    <property type="match status" value="1"/>
</dbReference>
<keyword evidence="3" id="KW-0560">Oxidoreductase</keyword>
<dbReference type="Proteomes" id="UP000291106">
    <property type="component" value="Chromosome"/>
</dbReference>
<protein>
    <submittedName>
        <fullName evidence="6">SDR family oxidoreductase</fullName>
    </submittedName>
</protein>
<dbReference type="InterPro" id="IPR002347">
    <property type="entry name" value="SDR_fam"/>
</dbReference>